<protein>
    <recommendedName>
        <fullName evidence="3">Bacteriocin-protection, YdeI or OmpD-Associated</fullName>
    </recommendedName>
</protein>
<evidence type="ECO:0000313" key="2">
    <source>
        <dbReference type="Proteomes" id="UP000250028"/>
    </source>
</evidence>
<organism evidence="1 2">
    <name type="scientific">Branchiibius hedensis</name>
    <dbReference type="NCBI Taxonomy" id="672460"/>
    <lineage>
        <taxon>Bacteria</taxon>
        <taxon>Bacillati</taxon>
        <taxon>Actinomycetota</taxon>
        <taxon>Actinomycetes</taxon>
        <taxon>Micrococcales</taxon>
        <taxon>Dermacoccaceae</taxon>
        <taxon>Branchiibius</taxon>
    </lineage>
</organism>
<dbReference type="AlphaFoldDB" id="A0A2Y8ZUB8"/>
<gene>
    <name evidence="1" type="ORF">SAMN04489750_1186</name>
</gene>
<dbReference type="SUPFAM" id="SSF141694">
    <property type="entry name" value="AF2212/PG0164-like"/>
    <property type="match status" value="1"/>
</dbReference>
<evidence type="ECO:0008006" key="3">
    <source>
        <dbReference type="Google" id="ProtNLM"/>
    </source>
</evidence>
<dbReference type="Gene3D" id="2.40.30.100">
    <property type="entry name" value="AF2212/PG0164-like"/>
    <property type="match status" value="1"/>
</dbReference>
<dbReference type="Pfam" id="PF13376">
    <property type="entry name" value="OmdA"/>
    <property type="match status" value="1"/>
</dbReference>
<proteinExistence type="predicted"/>
<dbReference type="OrthoDB" id="2604865at2"/>
<dbReference type="InterPro" id="IPR015018">
    <property type="entry name" value="DUF1905"/>
</dbReference>
<name>A0A2Y8ZUB8_9MICO</name>
<dbReference type="EMBL" id="UESZ01000001">
    <property type="protein sequence ID" value="SSA33889.1"/>
    <property type="molecule type" value="Genomic_DNA"/>
</dbReference>
<accession>A0A2Y8ZUB8</accession>
<sequence length="151" mass="16141">MTSLELTTELVARGPAAAIVLTDEQVAALSSKKVFPVTVTIGDRSFAGRVARMGGENLVGLSKAARAQLQVEVGQRVDVTLRPDEAPRSVEIPPELDAALDQDRTARAAFDALSPSRRKELARSVADAKKPETKARRVETVLAQLVTPSAR</sequence>
<reference evidence="2" key="1">
    <citation type="submission" date="2016-10" db="EMBL/GenBank/DDBJ databases">
        <authorList>
            <person name="Varghese N."/>
            <person name="Submissions S."/>
        </authorList>
    </citation>
    <scope>NUCLEOTIDE SEQUENCE [LARGE SCALE GENOMIC DNA]</scope>
    <source>
        <strain evidence="2">DSM 22951</strain>
    </source>
</reference>
<dbReference type="RefSeq" id="WP_109684525.1">
    <property type="nucleotide sequence ID" value="NZ_QGDN01000001.1"/>
</dbReference>
<evidence type="ECO:0000313" key="1">
    <source>
        <dbReference type="EMBL" id="SSA33889.1"/>
    </source>
</evidence>
<keyword evidence="2" id="KW-1185">Reference proteome</keyword>
<dbReference type="Proteomes" id="UP000250028">
    <property type="component" value="Unassembled WGS sequence"/>
</dbReference>
<dbReference type="InterPro" id="IPR037079">
    <property type="entry name" value="AF2212/PG0164-like_sf"/>
</dbReference>
<dbReference type="Pfam" id="PF08922">
    <property type="entry name" value="DUF1905"/>
    <property type="match status" value="1"/>
</dbReference>